<sequence length="438" mass="50475">MYQPNYYTLSFMMRSARSTRTGEAPIYARITVSGQRAEFNINRNVDPENWNTAKGMSKGRSKRDIELNKYLESIRARISEIHAQLVKDEEVINPVILKNHYLGNIAGPRLLVETFNGVVAQYKEKLEMGDICLCTFLRWERCGKYLSEFLSKREGSPDIPIKKLTSGMIDDFEHFLRVTKENGNNAAVKYIRYLKKVTRIALANKWMDEDPFINKRYTRTQAKREALNEDELKRIMSLNLTDLPSLEKVRDTFIFCCFTGLAFVDVSTLSKAQIVEDENGERWIKKPRQKTGEISSIPLLGIPAKILEKYKDHPMVVSKGIMLPVISNQRMNAYLLEIATLAKVKKHLTTHIARHTFATVSLRNHVPIESISKMLGHSDIQTTQIYAKMVDEAISEDMQKMRSKFDKMEDAVTPLKEKPTDFVREPPKKRGRPRKNPL</sequence>
<gene>
    <name evidence="1" type="ORF">E5331_00290</name>
</gene>
<evidence type="ECO:0000313" key="2">
    <source>
        <dbReference type="Proteomes" id="UP000306319"/>
    </source>
</evidence>
<dbReference type="EMBL" id="SRYB01000001">
    <property type="protein sequence ID" value="TGY80850.1"/>
    <property type="molecule type" value="Genomic_DNA"/>
</dbReference>
<evidence type="ECO:0000313" key="1">
    <source>
        <dbReference type="EMBL" id="TGY80850.1"/>
    </source>
</evidence>
<organism evidence="1 2">
    <name type="scientific">Lepagella muris</name>
    <dbReference type="NCBI Taxonomy" id="3032870"/>
    <lineage>
        <taxon>Bacteria</taxon>
        <taxon>Pseudomonadati</taxon>
        <taxon>Bacteroidota</taxon>
        <taxon>Bacteroidia</taxon>
        <taxon>Bacteroidales</taxon>
        <taxon>Muribaculaceae</taxon>
        <taxon>Lepagella</taxon>
    </lineage>
</organism>
<accession>A0AC61RNH3</accession>
<reference evidence="1" key="1">
    <citation type="submission" date="2019-04" db="EMBL/GenBank/DDBJ databases">
        <title>Microbes associate with the intestines of laboratory mice.</title>
        <authorList>
            <person name="Navarre W."/>
            <person name="Wong E."/>
            <person name="Huang K."/>
            <person name="Tropini C."/>
            <person name="Ng K."/>
            <person name="Yu B."/>
        </authorList>
    </citation>
    <scope>NUCLEOTIDE SEQUENCE</scope>
    <source>
        <strain evidence="1">NM04_E33</strain>
    </source>
</reference>
<name>A0AC61RNH3_9BACT</name>
<keyword evidence="2" id="KW-1185">Reference proteome</keyword>
<proteinExistence type="predicted"/>
<dbReference type="Proteomes" id="UP000306319">
    <property type="component" value="Unassembled WGS sequence"/>
</dbReference>
<protein>
    <submittedName>
        <fullName evidence="1">Site-specific integrase</fullName>
    </submittedName>
</protein>
<comment type="caution">
    <text evidence="1">The sequence shown here is derived from an EMBL/GenBank/DDBJ whole genome shotgun (WGS) entry which is preliminary data.</text>
</comment>